<proteinExistence type="predicted"/>
<name>A0A8B7CQG6_PHODC</name>
<dbReference type="KEGG" id="pda:103717403"/>
<feature type="region of interest" description="Disordered" evidence="1">
    <location>
        <begin position="13"/>
        <end position="45"/>
    </location>
</feature>
<dbReference type="GeneID" id="103717403"/>
<keyword evidence="3" id="KW-1185">Reference proteome</keyword>
<protein>
    <submittedName>
        <fullName evidence="4 5">Uncharacterized protein At4g22758-like</fullName>
    </submittedName>
</protein>
<evidence type="ECO:0000313" key="5">
    <source>
        <dbReference type="RefSeq" id="XP_038979153.1"/>
    </source>
</evidence>
<dbReference type="InterPro" id="IPR055482">
    <property type="entry name" value="DUF7054"/>
</dbReference>
<evidence type="ECO:0000256" key="1">
    <source>
        <dbReference type="SAM" id="MobiDB-lite"/>
    </source>
</evidence>
<dbReference type="AlphaFoldDB" id="A0A8B7CQG6"/>
<dbReference type="InterPro" id="IPR040358">
    <property type="entry name" value="At4g22758-like"/>
</dbReference>
<dbReference type="OrthoDB" id="767726at2759"/>
<dbReference type="Pfam" id="PF23156">
    <property type="entry name" value="DUF7054"/>
    <property type="match status" value="1"/>
</dbReference>
<accession>A0A8B7CQG6</accession>
<dbReference type="RefSeq" id="XP_038979153.1">
    <property type="nucleotide sequence ID" value="XM_039123225.1"/>
</dbReference>
<evidence type="ECO:0000313" key="4">
    <source>
        <dbReference type="RefSeq" id="XP_008803998.1"/>
    </source>
</evidence>
<evidence type="ECO:0000313" key="3">
    <source>
        <dbReference type="Proteomes" id="UP000228380"/>
    </source>
</evidence>
<feature type="compositionally biased region" description="Basic and acidic residues" evidence="1">
    <location>
        <begin position="33"/>
        <end position="43"/>
    </location>
</feature>
<feature type="domain" description="DUF7054" evidence="2">
    <location>
        <begin position="53"/>
        <end position="136"/>
    </location>
</feature>
<dbReference type="Proteomes" id="UP000228380">
    <property type="component" value="Unplaced"/>
</dbReference>
<evidence type="ECO:0000259" key="2">
    <source>
        <dbReference type="Pfam" id="PF23156"/>
    </source>
</evidence>
<sequence length="165" mass="17993">MKSRGLAAARRSASFHGLAQGASDRATPIQLPENHRNLPRRPEINGGVAGQRLTKVLLNLTIEGSVGPVLLVMSLENTVADIVRAAVETYAKQGRRPLLPHTDPKAFNLHYSQYSLEILNPEEKLIALGSRNFFLYSKPSKPANMVVGRQNYGAKEVPAAAVKSR</sequence>
<dbReference type="PANTHER" id="PTHR33270">
    <property type="entry name" value="BNAC05G50380D PROTEIN"/>
    <property type="match status" value="1"/>
</dbReference>
<gene>
    <name evidence="4" type="primary">LOC103717403</name>
    <name evidence="5" type="synonym">LOC120109465</name>
</gene>
<dbReference type="RefSeq" id="XP_008803998.1">
    <property type="nucleotide sequence ID" value="XM_008805776.3"/>
</dbReference>
<dbReference type="KEGG" id="pda:120109465"/>
<organism evidence="3 4">
    <name type="scientific">Phoenix dactylifera</name>
    <name type="common">Date palm</name>
    <dbReference type="NCBI Taxonomy" id="42345"/>
    <lineage>
        <taxon>Eukaryota</taxon>
        <taxon>Viridiplantae</taxon>
        <taxon>Streptophyta</taxon>
        <taxon>Embryophyta</taxon>
        <taxon>Tracheophyta</taxon>
        <taxon>Spermatophyta</taxon>
        <taxon>Magnoliopsida</taxon>
        <taxon>Liliopsida</taxon>
        <taxon>Arecaceae</taxon>
        <taxon>Coryphoideae</taxon>
        <taxon>Phoeniceae</taxon>
        <taxon>Phoenix</taxon>
    </lineage>
</organism>
<reference evidence="4 5" key="1">
    <citation type="submission" date="2025-04" db="UniProtKB">
        <authorList>
            <consortium name="RefSeq"/>
        </authorList>
    </citation>
    <scope>IDENTIFICATION</scope>
    <source>
        <tissue evidence="4 5">Young leaves</tissue>
    </source>
</reference>
<dbReference type="PANTHER" id="PTHR33270:SF24">
    <property type="entry name" value="EXPRESSED PROTEIN"/>
    <property type="match status" value="1"/>
</dbReference>